<keyword evidence="3" id="KW-1185">Reference proteome</keyword>
<reference evidence="2" key="1">
    <citation type="journal article" date="2023" name="Science">
        <title>Genome structures resolve the early diversification of teleost fishes.</title>
        <authorList>
            <person name="Parey E."/>
            <person name="Louis A."/>
            <person name="Montfort J."/>
            <person name="Bouchez O."/>
            <person name="Roques C."/>
            <person name="Iampietro C."/>
            <person name="Lluch J."/>
            <person name="Castinel A."/>
            <person name="Donnadieu C."/>
            <person name="Desvignes T."/>
            <person name="Floi Bucao C."/>
            <person name="Jouanno E."/>
            <person name="Wen M."/>
            <person name="Mejri S."/>
            <person name="Dirks R."/>
            <person name="Jansen H."/>
            <person name="Henkel C."/>
            <person name="Chen W.J."/>
            <person name="Zahm M."/>
            <person name="Cabau C."/>
            <person name="Klopp C."/>
            <person name="Thompson A.W."/>
            <person name="Robinson-Rechavi M."/>
            <person name="Braasch I."/>
            <person name="Lecointre G."/>
            <person name="Bobe J."/>
            <person name="Postlethwait J.H."/>
            <person name="Berthelot C."/>
            <person name="Roest Crollius H."/>
            <person name="Guiguen Y."/>
        </authorList>
    </citation>
    <scope>NUCLEOTIDE SEQUENCE</scope>
    <source>
        <strain evidence="2">NC1722</strain>
    </source>
</reference>
<feature type="region of interest" description="Disordered" evidence="1">
    <location>
        <begin position="90"/>
        <end position="134"/>
    </location>
</feature>
<sequence>MPRRTGALRAQGRYEPADWRAATRHGQRALPGTEAPDPLPPDYPPRHFRQRVPAGSAVILPETKAERQLSIQEDNGHRLSVAPLLTRGVFPKPCPSPERHTRHRGKRLLPAAPEGASLSPGGRPRSGASLTCAA</sequence>
<evidence type="ECO:0000256" key="1">
    <source>
        <dbReference type="SAM" id="MobiDB-lite"/>
    </source>
</evidence>
<dbReference type="Proteomes" id="UP001221898">
    <property type="component" value="Unassembled WGS sequence"/>
</dbReference>
<protein>
    <submittedName>
        <fullName evidence="2">Uncharacterized protein</fullName>
    </submittedName>
</protein>
<proteinExistence type="predicted"/>
<accession>A0AAD7WYH4</accession>
<evidence type="ECO:0000313" key="3">
    <source>
        <dbReference type="Proteomes" id="UP001221898"/>
    </source>
</evidence>
<comment type="caution">
    <text evidence="2">The sequence shown here is derived from an EMBL/GenBank/DDBJ whole genome shotgun (WGS) entry which is preliminary data.</text>
</comment>
<dbReference type="EMBL" id="JAINUG010000015">
    <property type="protein sequence ID" value="KAJ8413640.1"/>
    <property type="molecule type" value="Genomic_DNA"/>
</dbReference>
<dbReference type="AlphaFoldDB" id="A0AAD7WYH4"/>
<gene>
    <name evidence="2" type="ORF">AAFF_G00081470</name>
</gene>
<evidence type="ECO:0000313" key="2">
    <source>
        <dbReference type="EMBL" id="KAJ8413640.1"/>
    </source>
</evidence>
<feature type="region of interest" description="Disordered" evidence="1">
    <location>
        <begin position="1"/>
        <end position="49"/>
    </location>
</feature>
<organism evidence="2 3">
    <name type="scientific">Aldrovandia affinis</name>
    <dbReference type="NCBI Taxonomy" id="143900"/>
    <lineage>
        <taxon>Eukaryota</taxon>
        <taxon>Metazoa</taxon>
        <taxon>Chordata</taxon>
        <taxon>Craniata</taxon>
        <taxon>Vertebrata</taxon>
        <taxon>Euteleostomi</taxon>
        <taxon>Actinopterygii</taxon>
        <taxon>Neopterygii</taxon>
        <taxon>Teleostei</taxon>
        <taxon>Notacanthiformes</taxon>
        <taxon>Halosauridae</taxon>
        <taxon>Aldrovandia</taxon>
    </lineage>
</organism>
<name>A0AAD7WYH4_9TELE</name>